<reference evidence="14 15" key="1">
    <citation type="submission" date="2024-09" db="EMBL/GenBank/DDBJ databases">
        <authorList>
            <person name="Sun Q."/>
            <person name="Mori K."/>
        </authorList>
    </citation>
    <scope>NUCLEOTIDE SEQUENCE [LARGE SCALE GENOMIC DNA]</scope>
    <source>
        <strain evidence="14 15">KCTC 23279</strain>
    </source>
</reference>
<evidence type="ECO:0000256" key="3">
    <source>
        <dbReference type="ARBA" id="ARBA00022559"/>
    </source>
</evidence>
<dbReference type="InterPro" id="IPR050924">
    <property type="entry name" value="Peroxiredoxin_BCP/PrxQ"/>
</dbReference>
<dbReference type="RefSeq" id="WP_378390916.1">
    <property type="nucleotide sequence ID" value="NZ_JBHLWM010000008.1"/>
</dbReference>
<evidence type="ECO:0000256" key="2">
    <source>
        <dbReference type="ARBA" id="ARBA00013017"/>
    </source>
</evidence>
<evidence type="ECO:0000256" key="12">
    <source>
        <dbReference type="SAM" id="MobiDB-lite"/>
    </source>
</evidence>
<dbReference type="InterPro" id="IPR000866">
    <property type="entry name" value="AhpC/TSA"/>
</dbReference>
<dbReference type="Proteomes" id="UP001589775">
    <property type="component" value="Unassembled WGS sequence"/>
</dbReference>
<accession>A0ABV6EWW3</accession>
<evidence type="ECO:0000313" key="14">
    <source>
        <dbReference type="EMBL" id="MFC0242695.1"/>
    </source>
</evidence>
<dbReference type="PROSITE" id="PS51352">
    <property type="entry name" value="THIOREDOXIN_2"/>
    <property type="match status" value="1"/>
</dbReference>
<dbReference type="Pfam" id="PF00578">
    <property type="entry name" value="AhpC-TSA"/>
    <property type="match status" value="1"/>
</dbReference>
<evidence type="ECO:0000256" key="7">
    <source>
        <dbReference type="ARBA" id="ARBA00023284"/>
    </source>
</evidence>
<feature type="domain" description="Thioredoxin" evidence="13">
    <location>
        <begin position="69"/>
        <end position="220"/>
    </location>
</feature>
<dbReference type="InterPro" id="IPR013766">
    <property type="entry name" value="Thioredoxin_domain"/>
</dbReference>
<dbReference type="InterPro" id="IPR036249">
    <property type="entry name" value="Thioredoxin-like_sf"/>
</dbReference>
<comment type="similarity">
    <text evidence="9">Belongs to the peroxiredoxin family. BCP/PrxQ subfamily.</text>
</comment>
<dbReference type="CDD" id="cd03017">
    <property type="entry name" value="PRX_BCP"/>
    <property type="match status" value="1"/>
</dbReference>
<keyword evidence="15" id="KW-1185">Reference proteome</keyword>
<dbReference type="SUPFAM" id="SSF52833">
    <property type="entry name" value="Thioredoxin-like"/>
    <property type="match status" value="1"/>
</dbReference>
<dbReference type="Gene3D" id="3.40.30.10">
    <property type="entry name" value="Glutaredoxin"/>
    <property type="match status" value="1"/>
</dbReference>
<evidence type="ECO:0000256" key="4">
    <source>
        <dbReference type="ARBA" id="ARBA00022862"/>
    </source>
</evidence>
<keyword evidence="3 14" id="KW-0575">Peroxidase</keyword>
<comment type="caution">
    <text evidence="14">The sequence shown here is derived from an EMBL/GenBank/DDBJ whole genome shotgun (WGS) entry which is preliminary data.</text>
</comment>
<feature type="compositionally biased region" description="Low complexity" evidence="12">
    <location>
        <begin position="13"/>
        <end position="23"/>
    </location>
</feature>
<evidence type="ECO:0000256" key="11">
    <source>
        <dbReference type="ARBA" id="ARBA00049091"/>
    </source>
</evidence>
<dbReference type="EC" id="1.11.1.24" evidence="2"/>
<keyword evidence="7" id="KW-0676">Redox-active center</keyword>
<proteinExistence type="inferred from homology"/>
<evidence type="ECO:0000256" key="1">
    <source>
        <dbReference type="ARBA" id="ARBA00003330"/>
    </source>
</evidence>
<name>A0ABV6EWW3_9BRAD</name>
<evidence type="ECO:0000313" key="15">
    <source>
        <dbReference type="Proteomes" id="UP001589775"/>
    </source>
</evidence>
<keyword evidence="6" id="KW-1015">Disulfide bond</keyword>
<evidence type="ECO:0000256" key="10">
    <source>
        <dbReference type="ARBA" id="ARBA00042639"/>
    </source>
</evidence>
<gene>
    <name evidence="14" type="ORF">ACFFJ6_19540</name>
</gene>
<dbReference type="GO" id="GO:0140824">
    <property type="term" value="F:thioredoxin-dependent peroxiredoxin activity"/>
    <property type="evidence" value="ECO:0007669"/>
    <property type="project" value="UniProtKB-EC"/>
</dbReference>
<keyword evidence="4" id="KW-0049">Antioxidant</keyword>
<evidence type="ECO:0000256" key="5">
    <source>
        <dbReference type="ARBA" id="ARBA00023002"/>
    </source>
</evidence>
<feature type="compositionally biased region" description="Low complexity" evidence="12">
    <location>
        <begin position="38"/>
        <end position="62"/>
    </location>
</feature>
<comment type="catalytic activity">
    <reaction evidence="11">
        <text>a hydroperoxide + [thioredoxin]-dithiol = an alcohol + [thioredoxin]-disulfide + H2O</text>
        <dbReference type="Rhea" id="RHEA:62620"/>
        <dbReference type="Rhea" id="RHEA-COMP:10698"/>
        <dbReference type="Rhea" id="RHEA-COMP:10700"/>
        <dbReference type="ChEBI" id="CHEBI:15377"/>
        <dbReference type="ChEBI" id="CHEBI:29950"/>
        <dbReference type="ChEBI" id="CHEBI:30879"/>
        <dbReference type="ChEBI" id="CHEBI:35924"/>
        <dbReference type="ChEBI" id="CHEBI:50058"/>
        <dbReference type="EC" id="1.11.1.24"/>
    </reaction>
</comment>
<evidence type="ECO:0000256" key="8">
    <source>
        <dbReference type="ARBA" id="ARBA00032824"/>
    </source>
</evidence>
<dbReference type="PANTHER" id="PTHR42801:SF4">
    <property type="entry name" value="AHPC_TSA FAMILY PROTEIN"/>
    <property type="match status" value="1"/>
</dbReference>
<organism evidence="14 15">
    <name type="scientific">Rhodopseudomonas telluris</name>
    <dbReference type="NCBI Taxonomy" id="644215"/>
    <lineage>
        <taxon>Bacteria</taxon>
        <taxon>Pseudomonadati</taxon>
        <taxon>Pseudomonadota</taxon>
        <taxon>Alphaproteobacteria</taxon>
        <taxon>Hyphomicrobiales</taxon>
        <taxon>Nitrobacteraceae</taxon>
        <taxon>Rhodopseudomonas</taxon>
    </lineage>
</organism>
<comment type="function">
    <text evidence="1">Thiol-specific peroxidase that catalyzes the reduction of hydrogen peroxide and organic hydroperoxides to water and alcohols, respectively. Plays a role in cell protection against oxidative stress by detoxifying peroxides and as sensor of hydrogen peroxide-mediated signaling events.</text>
</comment>
<protein>
    <recommendedName>
        <fullName evidence="2">thioredoxin-dependent peroxiredoxin</fullName>
        <ecNumber evidence="2">1.11.1.24</ecNumber>
    </recommendedName>
    <alternativeName>
        <fullName evidence="8">Thioredoxin peroxidase</fullName>
    </alternativeName>
    <alternativeName>
        <fullName evidence="10">Thioredoxin-dependent peroxiredoxin Bcp</fullName>
    </alternativeName>
</protein>
<sequence length="220" mass="23045">MSKQTRKNPSRPSAPKGAVAKPAPARKRSATPVSPGDAAAKAKTKTASSSKTAAASQVKPAKAAVTGGLAEGAKAPAFTLPRDGGESVTLASFSGRKLVIFFYPRANTPGCTKEAIDFTRLKPAFADCDTDIVGVSADSVKAQDSFRDKHGLTTPLLSDPAHEMLAAYGAWGEKSLYGRKFEGIIRTTVLIGRDGKVARIWRNVKVDGHADQVLAAAQLL</sequence>
<feature type="region of interest" description="Disordered" evidence="12">
    <location>
        <begin position="1"/>
        <end position="62"/>
    </location>
</feature>
<dbReference type="PANTHER" id="PTHR42801">
    <property type="entry name" value="THIOREDOXIN-DEPENDENT PEROXIDE REDUCTASE"/>
    <property type="match status" value="1"/>
</dbReference>
<evidence type="ECO:0000256" key="9">
    <source>
        <dbReference type="ARBA" id="ARBA00038489"/>
    </source>
</evidence>
<evidence type="ECO:0000256" key="6">
    <source>
        <dbReference type="ARBA" id="ARBA00023157"/>
    </source>
</evidence>
<evidence type="ECO:0000259" key="13">
    <source>
        <dbReference type="PROSITE" id="PS51352"/>
    </source>
</evidence>
<keyword evidence="5 14" id="KW-0560">Oxidoreductase</keyword>
<dbReference type="EMBL" id="JBHLWM010000008">
    <property type="protein sequence ID" value="MFC0242695.1"/>
    <property type="molecule type" value="Genomic_DNA"/>
</dbReference>